<dbReference type="EMBL" id="FNVA01000003">
    <property type="protein sequence ID" value="SEG19195.1"/>
    <property type="molecule type" value="Genomic_DNA"/>
</dbReference>
<feature type="transmembrane region" description="Helical" evidence="9">
    <location>
        <begin position="76"/>
        <end position="93"/>
    </location>
</feature>
<keyword evidence="4" id="KW-1003">Cell membrane</keyword>
<dbReference type="InterPro" id="IPR003416">
    <property type="entry name" value="MgtC/SapB/SrpB/YhiD_fam"/>
</dbReference>
<name>A0A1H5Y5W4_9BACT</name>
<dbReference type="InterPro" id="IPR049177">
    <property type="entry name" value="MgtC_SapB_SrpB_YhiD_N"/>
</dbReference>
<evidence type="ECO:0000259" key="10">
    <source>
        <dbReference type="Pfam" id="PF02308"/>
    </source>
</evidence>
<dbReference type="GO" id="GO:0005886">
    <property type="term" value="C:plasma membrane"/>
    <property type="evidence" value="ECO:0007669"/>
    <property type="project" value="UniProtKB-SubCell"/>
</dbReference>
<keyword evidence="7 9" id="KW-0472">Membrane</keyword>
<accession>A0A1H5Y5W4</accession>
<dbReference type="PANTHER" id="PTHR33778:SF3">
    <property type="entry name" value="PROTEIN MGTC"/>
    <property type="match status" value="1"/>
</dbReference>
<dbReference type="RefSeq" id="WP_200821526.1">
    <property type="nucleotide sequence ID" value="NZ_FNVA01000003.1"/>
</dbReference>
<dbReference type="Pfam" id="PF21770">
    <property type="entry name" value="MgtC_SapB_C"/>
    <property type="match status" value="1"/>
</dbReference>
<dbReference type="PANTHER" id="PTHR33778">
    <property type="entry name" value="PROTEIN MGTC"/>
    <property type="match status" value="1"/>
</dbReference>
<evidence type="ECO:0000256" key="5">
    <source>
        <dbReference type="ARBA" id="ARBA00022692"/>
    </source>
</evidence>
<keyword evidence="5 9" id="KW-0812">Transmembrane</keyword>
<proteinExistence type="inferred from homology"/>
<evidence type="ECO:0000256" key="9">
    <source>
        <dbReference type="SAM" id="Phobius"/>
    </source>
</evidence>
<feature type="transmembrane region" description="Helical" evidence="9">
    <location>
        <begin position="51"/>
        <end position="70"/>
    </location>
</feature>
<gene>
    <name evidence="12" type="ORF">SAMN05421819_2133</name>
</gene>
<dbReference type="Pfam" id="PF02308">
    <property type="entry name" value="MgtC"/>
    <property type="match status" value="1"/>
</dbReference>
<organism evidence="12 13">
    <name type="scientific">Bryocella elongata</name>
    <dbReference type="NCBI Taxonomy" id="863522"/>
    <lineage>
        <taxon>Bacteria</taxon>
        <taxon>Pseudomonadati</taxon>
        <taxon>Acidobacteriota</taxon>
        <taxon>Terriglobia</taxon>
        <taxon>Terriglobales</taxon>
        <taxon>Acidobacteriaceae</taxon>
        <taxon>Bryocella</taxon>
    </lineage>
</organism>
<evidence type="ECO:0000259" key="11">
    <source>
        <dbReference type="Pfam" id="PF21770"/>
    </source>
</evidence>
<feature type="domain" description="MgtC-like C-terminal" evidence="11">
    <location>
        <begin position="161"/>
        <end position="236"/>
    </location>
</feature>
<evidence type="ECO:0000256" key="4">
    <source>
        <dbReference type="ARBA" id="ARBA00022475"/>
    </source>
</evidence>
<evidence type="ECO:0000256" key="2">
    <source>
        <dbReference type="ARBA" id="ARBA00009298"/>
    </source>
</evidence>
<evidence type="ECO:0000256" key="1">
    <source>
        <dbReference type="ARBA" id="ARBA00004651"/>
    </source>
</evidence>
<evidence type="ECO:0000313" key="12">
    <source>
        <dbReference type="EMBL" id="SEG19195.1"/>
    </source>
</evidence>
<sequence length="246" mass="26350">MMDLPPARAFVEHTVLYLRQATVVRLVIALALGVCIGAERQWRQRAAGLRTNTLVCLGAATFVDLGLSVAPNTTQVIAYVVSGVGFLGAGAIMKDGANVRGLNTAATLWCSAAVGACVGAGELLDAVFVTALLIGINSGLRPLSRYIDQKSLAALNPHVLYRLRMLCEQGHEQEAEEALTKGVEYHSLVLTTLRTEKNEETQTVLFQALLESHAGDNAALQELASELRRLPWVESVDVTGTDPEAE</sequence>
<evidence type="ECO:0000256" key="3">
    <source>
        <dbReference type="ARBA" id="ARBA00013833"/>
    </source>
</evidence>
<comment type="subcellular location">
    <subcellularLocation>
        <location evidence="1">Cell membrane</location>
        <topology evidence="1">Multi-pass membrane protein</topology>
    </subcellularLocation>
</comment>
<dbReference type="PRINTS" id="PR01837">
    <property type="entry name" value="MGTCSAPBPROT"/>
</dbReference>
<comment type="similarity">
    <text evidence="2">Belongs to the MgtC/SapB family.</text>
</comment>
<dbReference type="AlphaFoldDB" id="A0A1H5Y5W4"/>
<evidence type="ECO:0000313" key="13">
    <source>
        <dbReference type="Proteomes" id="UP000236728"/>
    </source>
</evidence>
<keyword evidence="6 9" id="KW-1133">Transmembrane helix</keyword>
<evidence type="ECO:0000256" key="7">
    <source>
        <dbReference type="ARBA" id="ARBA00023136"/>
    </source>
</evidence>
<dbReference type="Proteomes" id="UP000236728">
    <property type="component" value="Unassembled WGS sequence"/>
</dbReference>
<keyword evidence="13" id="KW-1185">Reference proteome</keyword>
<reference evidence="12 13" key="1">
    <citation type="submission" date="2016-10" db="EMBL/GenBank/DDBJ databases">
        <authorList>
            <person name="de Groot N.N."/>
        </authorList>
    </citation>
    <scope>NUCLEOTIDE SEQUENCE [LARGE SCALE GENOMIC DNA]</scope>
    <source>
        <strain evidence="12 13">DSM 22489</strain>
    </source>
</reference>
<feature type="domain" description="MgtC/SapB/SrpB/YhiD N-terminal" evidence="10">
    <location>
        <begin position="26"/>
        <end position="145"/>
    </location>
</feature>
<evidence type="ECO:0000256" key="6">
    <source>
        <dbReference type="ARBA" id="ARBA00022989"/>
    </source>
</evidence>
<comment type="function">
    <text evidence="8">Virulence factor required for growth in low Mg(2+) medium and for intramacrophage survival. May be involved in regulating membrane potential by activating Na(+)/K(+)-ATPase.</text>
</comment>
<feature type="transmembrane region" description="Helical" evidence="9">
    <location>
        <begin position="20"/>
        <end position="39"/>
    </location>
</feature>
<protein>
    <recommendedName>
        <fullName evidence="3">Protein MgtC</fullName>
    </recommendedName>
</protein>
<evidence type="ECO:0000256" key="8">
    <source>
        <dbReference type="ARBA" id="ARBA00025369"/>
    </source>
</evidence>
<dbReference type="InterPro" id="IPR048640">
    <property type="entry name" value="MgtC-like_C"/>
</dbReference>
<dbReference type="Gene3D" id="3.30.70.260">
    <property type="match status" value="1"/>
</dbReference>